<evidence type="ECO:0000259" key="16">
    <source>
        <dbReference type="PROSITE" id="PS50109"/>
    </source>
</evidence>
<keyword evidence="5" id="KW-0597">Phosphoprotein</keyword>
<name>A0A037ZPN9_9RHOB</name>
<evidence type="ECO:0000256" key="8">
    <source>
        <dbReference type="ARBA" id="ARBA00022741"/>
    </source>
</evidence>
<dbReference type="PANTHER" id="PTHR43065:SF46">
    <property type="entry name" value="C4-DICARBOXYLATE TRANSPORT SENSOR PROTEIN DCTB"/>
    <property type="match status" value="1"/>
</dbReference>
<evidence type="ECO:0000313" key="18">
    <source>
        <dbReference type="Proteomes" id="UP000026249"/>
    </source>
</evidence>
<comment type="catalytic activity">
    <reaction evidence="1">
        <text>ATP + protein L-histidine = ADP + protein N-phospho-L-histidine.</text>
        <dbReference type="EC" id="2.7.13.3"/>
    </reaction>
</comment>
<dbReference type="InterPro" id="IPR036890">
    <property type="entry name" value="HATPase_C_sf"/>
</dbReference>
<evidence type="ECO:0000256" key="13">
    <source>
        <dbReference type="ARBA" id="ARBA00023136"/>
    </source>
</evidence>
<dbReference type="STRING" id="1454373.ACMU_03045"/>
<keyword evidence="18" id="KW-1185">Reference proteome</keyword>
<dbReference type="InterPro" id="IPR003661">
    <property type="entry name" value="HisK_dim/P_dom"/>
</dbReference>
<dbReference type="GO" id="GO:0005524">
    <property type="term" value="F:ATP binding"/>
    <property type="evidence" value="ECO:0007669"/>
    <property type="project" value="UniProtKB-KW"/>
</dbReference>
<dbReference type="Gene3D" id="3.30.450.20">
    <property type="entry name" value="PAS domain"/>
    <property type="match status" value="2"/>
</dbReference>
<dbReference type="SMART" id="SM00387">
    <property type="entry name" value="HATPase_c"/>
    <property type="match status" value="1"/>
</dbReference>
<evidence type="ECO:0000256" key="5">
    <source>
        <dbReference type="ARBA" id="ARBA00022553"/>
    </source>
</evidence>
<evidence type="ECO:0000256" key="9">
    <source>
        <dbReference type="ARBA" id="ARBA00022777"/>
    </source>
</evidence>
<evidence type="ECO:0000256" key="10">
    <source>
        <dbReference type="ARBA" id="ARBA00022840"/>
    </source>
</evidence>
<dbReference type="GO" id="GO:0005886">
    <property type="term" value="C:plasma membrane"/>
    <property type="evidence" value="ECO:0007669"/>
    <property type="project" value="UniProtKB-SubCell"/>
</dbReference>
<keyword evidence="10" id="KW-0067">ATP-binding</keyword>
<dbReference type="InterPro" id="IPR033479">
    <property type="entry name" value="dCache_1"/>
</dbReference>
<keyword evidence="13 15" id="KW-0472">Membrane</keyword>
<dbReference type="GO" id="GO:0000155">
    <property type="term" value="F:phosphorelay sensor kinase activity"/>
    <property type="evidence" value="ECO:0007669"/>
    <property type="project" value="InterPro"/>
</dbReference>
<keyword evidence="12" id="KW-0902">Two-component regulatory system</keyword>
<feature type="domain" description="Histidine kinase" evidence="16">
    <location>
        <begin position="356"/>
        <end position="565"/>
    </location>
</feature>
<organism evidence="17 18">
    <name type="scientific">Actibacterium mucosum KCTC 23349</name>
    <dbReference type="NCBI Taxonomy" id="1454373"/>
    <lineage>
        <taxon>Bacteria</taxon>
        <taxon>Pseudomonadati</taxon>
        <taxon>Pseudomonadota</taxon>
        <taxon>Alphaproteobacteria</taxon>
        <taxon>Rhodobacterales</taxon>
        <taxon>Roseobacteraceae</taxon>
        <taxon>Actibacterium</taxon>
    </lineage>
</organism>
<dbReference type="Pfam" id="PF02743">
    <property type="entry name" value="dCache_1"/>
    <property type="match status" value="1"/>
</dbReference>
<evidence type="ECO:0000256" key="1">
    <source>
        <dbReference type="ARBA" id="ARBA00000085"/>
    </source>
</evidence>
<dbReference type="PROSITE" id="PS50109">
    <property type="entry name" value="HIS_KIN"/>
    <property type="match status" value="1"/>
</dbReference>
<evidence type="ECO:0000256" key="3">
    <source>
        <dbReference type="ARBA" id="ARBA00012438"/>
    </source>
</evidence>
<feature type="coiled-coil region" evidence="14">
    <location>
        <begin position="299"/>
        <end position="347"/>
    </location>
</feature>
<keyword evidence="9" id="KW-0418">Kinase</keyword>
<dbReference type="PRINTS" id="PR00344">
    <property type="entry name" value="BCTRLSENSOR"/>
</dbReference>
<dbReference type="Gene3D" id="3.30.565.10">
    <property type="entry name" value="Histidine kinase-like ATPase, C-terminal domain"/>
    <property type="match status" value="1"/>
</dbReference>
<dbReference type="SUPFAM" id="SSF103190">
    <property type="entry name" value="Sensory domain-like"/>
    <property type="match status" value="1"/>
</dbReference>
<dbReference type="EC" id="2.7.13.3" evidence="3"/>
<dbReference type="SUPFAM" id="SSF47384">
    <property type="entry name" value="Homodimeric domain of signal transducing histidine kinase"/>
    <property type="match status" value="1"/>
</dbReference>
<dbReference type="InterPro" id="IPR029151">
    <property type="entry name" value="Sensor-like_sf"/>
</dbReference>
<evidence type="ECO:0000256" key="6">
    <source>
        <dbReference type="ARBA" id="ARBA00022679"/>
    </source>
</evidence>
<evidence type="ECO:0000256" key="15">
    <source>
        <dbReference type="SAM" id="Phobius"/>
    </source>
</evidence>
<dbReference type="OrthoDB" id="7568856at2"/>
<keyword evidence="6" id="KW-0808">Transferase</keyword>
<evidence type="ECO:0000256" key="14">
    <source>
        <dbReference type="SAM" id="Coils"/>
    </source>
</evidence>
<evidence type="ECO:0000313" key="17">
    <source>
        <dbReference type="EMBL" id="KAJ57498.1"/>
    </source>
</evidence>
<evidence type="ECO:0000256" key="12">
    <source>
        <dbReference type="ARBA" id="ARBA00023012"/>
    </source>
</evidence>
<comment type="subcellular location">
    <subcellularLocation>
        <location evidence="2">Cell membrane</location>
        <topology evidence="2">Multi-pass membrane protein</topology>
    </subcellularLocation>
</comment>
<protein>
    <recommendedName>
        <fullName evidence="3">histidine kinase</fullName>
        <ecNumber evidence="3">2.7.13.3</ecNumber>
    </recommendedName>
</protein>
<dbReference type="Gene3D" id="1.10.287.130">
    <property type="match status" value="1"/>
</dbReference>
<gene>
    <name evidence="17" type="ORF">ACMU_03045</name>
</gene>
<dbReference type="EMBL" id="JFKE01000001">
    <property type="protein sequence ID" value="KAJ57498.1"/>
    <property type="molecule type" value="Genomic_DNA"/>
</dbReference>
<reference evidence="17 18" key="1">
    <citation type="submission" date="2014-03" db="EMBL/GenBank/DDBJ databases">
        <title>Draft Genome Sequence of Actibacterium mucosum KCTC 23349, a Marine Alphaproteobacterium with Complex Ionic Requirements Isolated from Mediterranean Seawater at Malvarrosa Beach, Valencia, Spain.</title>
        <authorList>
            <person name="Arahal D.R."/>
            <person name="Shao Z."/>
            <person name="Lai Q."/>
            <person name="Pujalte M.J."/>
        </authorList>
    </citation>
    <scope>NUCLEOTIDE SEQUENCE [LARGE SCALE GENOMIC DNA]</scope>
    <source>
        <strain evidence="17 18">KCTC 23349</strain>
    </source>
</reference>
<dbReference type="PIRSF" id="PIRSF036431">
    <property type="entry name" value="STHK_DctB"/>
    <property type="match status" value="1"/>
</dbReference>
<dbReference type="InterPro" id="IPR005467">
    <property type="entry name" value="His_kinase_dom"/>
</dbReference>
<dbReference type="SUPFAM" id="SSF55874">
    <property type="entry name" value="ATPase domain of HSP90 chaperone/DNA topoisomerase II/histidine kinase"/>
    <property type="match status" value="1"/>
</dbReference>
<comment type="caution">
    <text evidence="17">The sequence shown here is derived from an EMBL/GenBank/DDBJ whole genome shotgun (WGS) entry which is preliminary data.</text>
</comment>
<dbReference type="InterPro" id="IPR004358">
    <property type="entry name" value="Sig_transdc_His_kin-like_C"/>
</dbReference>
<dbReference type="Gene3D" id="6.10.250.3020">
    <property type="match status" value="1"/>
</dbReference>
<keyword evidence="14" id="KW-0175">Coiled coil</keyword>
<dbReference type="Proteomes" id="UP000026249">
    <property type="component" value="Unassembled WGS sequence"/>
</dbReference>
<proteinExistence type="predicted"/>
<evidence type="ECO:0000256" key="7">
    <source>
        <dbReference type="ARBA" id="ARBA00022692"/>
    </source>
</evidence>
<keyword evidence="8" id="KW-0547">Nucleotide-binding</keyword>
<evidence type="ECO:0000256" key="4">
    <source>
        <dbReference type="ARBA" id="ARBA00022475"/>
    </source>
</evidence>
<evidence type="ECO:0000256" key="11">
    <source>
        <dbReference type="ARBA" id="ARBA00022989"/>
    </source>
</evidence>
<dbReference type="PANTHER" id="PTHR43065">
    <property type="entry name" value="SENSOR HISTIDINE KINASE"/>
    <property type="match status" value="1"/>
</dbReference>
<keyword evidence="4" id="KW-1003">Cell membrane</keyword>
<dbReference type="SMART" id="SM00388">
    <property type="entry name" value="HisKA"/>
    <property type="match status" value="1"/>
</dbReference>
<feature type="transmembrane region" description="Helical" evidence="15">
    <location>
        <begin position="269"/>
        <end position="290"/>
    </location>
</feature>
<evidence type="ECO:0000256" key="2">
    <source>
        <dbReference type="ARBA" id="ARBA00004651"/>
    </source>
</evidence>
<dbReference type="CDD" id="cd12914">
    <property type="entry name" value="PDC1_DGC_like"/>
    <property type="match status" value="1"/>
</dbReference>
<sequence>MLLGLLLAVVAGVALFFGSSAFFRTEEVNKAQARLSLHRGLLVAEVGRFAHLTFVLARDAHVQRATLGHDRAALNSRLAAFAEQAGLEAIYLMDMTGLTIAASNAGQPGTFLGQNYGFRPYFREAAAGRHGTFYGIGATTRRPGYFIADPVRGPSGDVVAVIAIKIDLGTLSAAWAESGENVLLANDDGVVFLASDPAWRYRALQPLTTAQRADIRAGQQFADEPLTPLNWDETGDQGARIGAKAFLHVTSDALPHGWVLHYFADPRAMWVRSWLTVVIAAVVAAATILITQARRNVRIRQALHKSEAEEAALREANARLAVEIEERRTAQRRLHRTQDELARASRLAVLGQLAASVTHELGQPIAAMKNHLTAAEISGQSGRMTGRLQGLVARMEAITRQLKFFASPAADEALEPVDLNSVVDEARALLAPNIATLGVEVQVETSTGPLQVHGNRMRLEQVMTNLMRNALDAMEDTDTPRRLRVGLAAIGDEATVTLQDTGTGLRGADLSDLQEPFVTTRSSGQGMGLGLAISGEILREHGGRMSARDLPEGGAEFRVTLPLIQAGREAAE</sequence>
<dbReference type="InterPro" id="IPR017055">
    <property type="entry name" value="Sig_transdc_His_kinase_DctB"/>
</dbReference>
<dbReference type="AlphaFoldDB" id="A0A037ZPN9"/>
<dbReference type="Pfam" id="PF02518">
    <property type="entry name" value="HATPase_c"/>
    <property type="match status" value="1"/>
</dbReference>
<accession>A0A037ZPN9</accession>
<dbReference type="InterPro" id="IPR003594">
    <property type="entry name" value="HATPase_dom"/>
</dbReference>
<keyword evidence="7 15" id="KW-0812">Transmembrane</keyword>
<keyword evidence="11 15" id="KW-1133">Transmembrane helix</keyword>
<dbReference type="InterPro" id="IPR036097">
    <property type="entry name" value="HisK_dim/P_sf"/>
</dbReference>
<dbReference type="CDD" id="cd00082">
    <property type="entry name" value="HisKA"/>
    <property type="match status" value="1"/>
</dbReference>